<evidence type="ECO:0000313" key="2">
    <source>
        <dbReference type="EMBL" id="RGN30918.1"/>
    </source>
</evidence>
<dbReference type="RefSeq" id="WP_117725612.1">
    <property type="nucleotide sequence ID" value="NZ_QSUL01000024.1"/>
</dbReference>
<accession>A0A3E5B015</accession>
<name>A0A3E5B015_9BACE</name>
<dbReference type="EMBL" id="QSUL01000024">
    <property type="protein sequence ID" value="RGN30918.1"/>
    <property type="molecule type" value="Genomic_DNA"/>
</dbReference>
<proteinExistence type="predicted"/>
<dbReference type="Pfam" id="PF03050">
    <property type="entry name" value="DDE_Tnp_IS66"/>
    <property type="match status" value="1"/>
</dbReference>
<dbReference type="Proteomes" id="UP000260983">
    <property type="component" value="Unassembled WGS sequence"/>
</dbReference>
<gene>
    <name evidence="2" type="ORF">DXB65_22315</name>
</gene>
<sequence>MQSDGYSVCWHLTKDNPLLKHILCRAHVRAKFVYDISKQSEAGLFVRNIGYLYSVEKKL</sequence>
<organism evidence="2 3">
    <name type="scientific">Bacteroides oleiciplenus</name>
    <dbReference type="NCBI Taxonomy" id="626931"/>
    <lineage>
        <taxon>Bacteria</taxon>
        <taxon>Pseudomonadati</taxon>
        <taxon>Bacteroidota</taxon>
        <taxon>Bacteroidia</taxon>
        <taxon>Bacteroidales</taxon>
        <taxon>Bacteroidaceae</taxon>
        <taxon>Bacteroides</taxon>
    </lineage>
</organism>
<evidence type="ECO:0000313" key="3">
    <source>
        <dbReference type="Proteomes" id="UP000260983"/>
    </source>
</evidence>
<dbReference type="InterPro" id="IPR004291">
    <property type="entry name" value="Transposase_IS66_central"/>
</dbReference>
<feature type="domain" description="Transposase IS66 central" evidence="1">
    <location>
        <begin position="1"/>
        <end position="59"/>
    </location>
</feature>
<evidence type="ECO:0000259" key="1">
    <source>
        <dbReference type="Pfam" id="PF03050"/>
    </source>
</evidence>
<protein>
    <recommendedName>
        <fullName evidence="1">Transposase IS66 central domain-containing protein</fullName>
    </recommendedName>
</protein>
<comment type="caution">
    <text evidence="2">The sequence shown here is derived from an EMBL/GenBank/DDBJ whole genome shotgun (WGS) entry which is preliminary data.</text>
</comment>
<reference evidence="2 3" key="1">
    <citation type="submission" date="2018-08" db="EMBL/GenBank/DDBJ databases">
        <title>A genome reference for cultivated species of the human gut microbiota.</title>
        <authorList>
            <person name="Zou Y."/>
            <person name="Xue W."/>
            <person name="Luo G."/>
        </authorList>
    </citation>
    <scope>NUCLEOTIDE SEQUENCE [LARGE SCALE GENOMIC DNA]</scope>
    <source>
        <strain evidence="2 3">OM05-15BH</strain>
    </source>
</reference>
<dbReference type="AlphaFoldDB" id="A0A3E5B015"/>